<gene>
    <name evidence="1" type="ORF">AJ85_11110</name>
</gene>
<protein>
    <recommendedName>
        <fullName evidence="3">Cortex morphogenetic protein CmpA</fullName>
    </recommendedName>
</protein>
<dbReference type="EMBL" id="JALP01000005">
    <property type="protein sequence ID" value="THG92301.1"/>
    <property type="molecule type" value="Genomic_DNA"/>
</dbReference>
<dbReference type="Pfam" id="PF26301">
    <property type="entry name" value="spore_CmpA"/>
    <property type="match status" value="1"/>
</dbReference>
<evidence type="ECO:0000313" key="2">
    <source>
        <dbReference type="Proteomes" id="UP000297014"/>
    </source>
</evidence>
<organism evidence="1 2">
    <name type="scientific">Alkalihalobacillus alcalophilus ATCC 27647 = CGMCC 1.3604</name>
    <dbReference type="NCBI Taxonomy" id="1218173"/>
    <lineage>
        <taxon>Bacteria</taxon>
        <taxon>Bacillati</taxon>
        <taxon>Bacillota</taxon>
        <taxon>Bacilli</taxon>
        <taxon>Bacillales</taxon>
        <taxon>Bacillaceae</taxon>
        <taxon>Alkalihalobacillus</taxon>
    </lineage>
</organism>
<comment type="caution">
    <text evidence="1">The sequence shown here is derived from an EMBL/GenBank/DDBJ whole genome shotgun (WGS) entry which is preliminary data.</text>
</comment>
<sequence>MPSWLMNQLQRAYAEKNEYQIKILNQCWFYYQQKNSNQNKNIHPN</sequence>
<dbReference type="Proteomes" id="UP000297014">
    <property type="component" value="Unassembled WGS sequence"/>
</dbReference>
<name>A0A4S4K3S1_ALKAL</name>
<dbReference type="InterPro" id="IPR047764">
    <property type="entry name" value="CmpA"/>
</dbReference>
<dbReference type="NCBIfam" id="NF033225">
    <property type="entry name" value="spore_CmpA"/>
    <property type="match status" value="1"/>
</dbReference>
<evidence type="ECO:0000313" key="1">
    <source>
        <dbReference type="EMBL" id="THG92301.1"/>
    </source>
</evidence>
<dbReference type="OrthoDB" id="2691694at2"/>
<dbReference type="AlphaFoldDB" id="A0A4S4K3S1"/>
<reference evidence="1 2" key="1">
    <citation type="submission" date="2014-01" db="EMBL/GenBank/DDBJ databases">
        <title>Draft genome sequencing of Bacillus alcalophilus CGMCC 1.3604.</title>
        <authorList>
            <person name="Yang J."/>
            <person name="Diao L."/>
            <person name="Yang S."/>
        </authorList>
    </citation>
    <scope>NUCLEOTIDE SEQUENCE [LARGE SCALE GENOMIC DNA]</scope>
    <source>
        <strain evidence="1 2">CGMCC 1.3604</strain>
    </source>
</reference>
<dbReference type="RefSeq" id="WP_004427139.1">
    <property type="nucleotide sequence ID" value="NZ_ALPT02000073.1"/>
</dbReference>
<proteinExistence type="predicted"/>
<accession>A0A4S4K3S1</accession>
<evidence type="ECO:0008006" key="3">
    <source>
        <dbReference type="Google" id="ProtNLM"/>
    </source>
</evidence>